<keyword evidence="5" id="KW-1185">Reference proteome</keyword>
<name>A0A931GUG5_9BACT</name>
<reference evidence="4" key="1">
    <citation type="submission" date="2020-11" db="EMBL/GenBank/DDBJ databases">
        <title>Bacterial whole genome sequence for Panacibacter sp. DH6.</title>
        <authorList>
            <person name="Le V."/>
            <person name="Ko S."/>
            <person name="Ahn C.-Y."/>
            <person name="Oh H.-M."/>
        </authorList>
    </citation>
    <scope>NUCLEOTIDE SEQUENCE</scope>
    <source>
        <strain evidence="4">DH6</strain>
    </source>
</reference>
<dbReference type="InterPro" id="IPR011519">
    <property type="entry name" value="UnbV_ASPIC"/>
</dbReference>
<dbReference type="InterPro" id="IPR027039">
    <property type="entry name" value="Crtac1"/>
</dbReference>
<evidence type="ECO:0000256" key="2">
    <source>
        <dbReference type="SAM" id="SignalP"/>
    </source>
</evidence>
<feature type="domain" description="ASPIC/UnbV" evidence="3">
    <location>
        <begin position="537"/>
        <end position="603"/>
    </location>
</feature>
<evidence type="ECO:0000256" key="1">
    <source>
        <dbReference type="ARBA" id="ARBA00022729"/>
    </source>
</evidence>
<dbReference type="InterPro" id="IPR013517">
    <property type="entry name" value="FG-GAP"/>
</dbReference>
<dbReference type="PANTHER" id="PTHR16026:SF0">
    <property type="entry name" value="CARTILAGE ACIDIC PROTEIN 1"/>
    <property type="match status" value="1"/>
</dbReference>
<dbReference type="Pfam" id="PF13517">
    <property type="entry name" value="FG-GAP_3"/>
    <property type="match status" value="4"/>
</dbReference>
<proteinExistence type="predicted"/>
<evidence type="ECO:0000313" key="5">
    <source>
        <dbReference type="Proteomes" id="UP000628448"/>
    </source>
</evidence>
<dbReference type="SUPFAM" id="SSF69318">
    <property type="entry name" value="Integrin alpha N-terminal domain"/>
    <property type="match status" value="3"/>
</dbReference>
<feature type="signal peptide" evidence="2">
    <location>
        <begin position="1"/>
        <end position="23"/>
    </location>
</feature>
<comment type="caution">
    <text evidence="4">The sequence shown here is derived from an EMBL/GenBank/DDBJ whole genome shotgun (WGS) entry which is preliminary data.</text>
</comment>
<dbReference type="EMBL" id="JADWYR010000001">
    <property type="protein sequence ID" value="MBG9375355.1"/>
    <property type="molecule type" value="Genomic_DNA"/>
</dbReference>
<dbReference type="PROSITE" id="PS51257">
    <property type="entry name" value="PROKAR_LIPOPROTEIN"/>
    <property type="match status" value="1"/>
</dbReference>
<dbReference type="Gene3D" id="2.130.10.130">
    <property type="entry name" value="Integrin alpha, N-terminal"/>
    <property type="match status" value="3"/>
</dbReference>
<keyword evidence="1 2" id="KW-0732">Signal</keyword>
<dbReference type="Proteomes" id="UP000628448">
    <property type="component" value="Unassembled WGS sequence"/>
</dbReference>
<protein>
    <submittedName>
        <fullName evidence="4">VCBS repeat-containing protein</fullName>
    </submittedName>
</protein>
<gene>
    <name evidence="4" type="ORF">I5907_03865</name>
</gene>
<organism evidence="4 5">
    <name type="scientific">Panacibacter microcysteis</name>
    <dbReference type="NCBI Taxonomy" id="2793269"/>
    <lineage>
        <taxon>Bacteria</taxon>
        <taxon>Pseudomonadati</taxon>
        <taxon>Bacteroidota</taxon>
        <taxon>Chitinophagia</taxon>
        <taxon>Chitinophagales</taxon>
        <taxon>Chitinophagaceae</taxon>
        <taxon>Panacibacter</taxon>
    </lineage>
</organism>
<dbReference type="InterPro" id="IPR028994">
    <property type="entry name" value="Integrin_alpha_N"/>
</dbReference>
<sequence length="1193" mass="132522">MFTRCLPVSKLLTLFIVAGSLVACNQHSDTLFVKLSPNVTKIDFVNTIKENDSINPIDMEFLYNGGGVAVGDFNKDSLPDLYFTASTTSNKLYLNQGDLSFKDVTEEAKVTGEHRWANAASVIDINNDGLDDIYVTNTIRTNPDERKNLLYINQGLNKNNVPVFKEMAAEYGIADTGLSVHAAFFDYDNDGDLDMYLLTTKLAKRDASKFSDERKKDSSDADKLFRNDWSETLKHPVFTDVSKEAGIKESGYGLGIAITDINQDGWKDIYITNDFFTSDYLFINNKNGTFSNKIKQVFKHTSQNAMGNDVGDINNDGLQDIIAVDMNPEDNYRKKKNMSGNNYFIYQNMYYGPVMLQYVRNTLQLNMGPTVNANDSVGEPVFGDISFLAGVAETDWSWNPSIADFDNDGNKDIIITNGYPRDVTDHDFAAFRAKAANIASKEMLMAEIPQIKIPNYGFKNFGNLKFENYSAQWGLDEPSFSNGAVYADLDRDGDLDYVINNINEVASVYINTTNTDKTTRANFLEINFKGDAKNVHGIGAWVEVYAGGIKQVYENNPYRGYLSSVDTKAFFGMDTLDVADSVIIRWPNNTKQVMQRVNTNQRINADIKNANIADNWYVPATTSSSAFTDITVSSGVNYMHKEMDVIDFNKERLLPHKLSQYGPGLAAADVDGNWLDDIFTGGTGDNPGMFFLQQKDGRFTSKELPLLTWKGSRRPENMGLLLFDADNDGDVDLYCANGSNEFEANSKNYQDRLYINNGGGNFAIDTLALPENYTSKSCVRALDYDNDGDLDLFVGGRVLPGQYPKPVSSVLLRNDSKPGAVKFTDVTAQVAKGLENIGLVCDALFTDFDNDGFTDLVLAGEFMPVTFFKNNSGKFENVTKQSGIADEIGWWTSITAGDFDNDGDVDYITGNLGKNSFYRASHDHPVRVYGKDFDKNGIFDAIPTVYLKDQNGKPGEFTAQNRDDIVDALPSLKKKFLSYKSFGEADFSRIFSPDTLKDASIFEANNFSSSYIENKGGGRFTLTALPLIAQVAPLNAMVAEDINNDGNLDIIAATNDYGTEVTNGRYDALDGLVLLGDGKGNFLPQSILHSGFYLPGDGKALIKLRAAHNTYLLAASQNRDVMKVFQKRDTSVIITPQKDDAYFILTLQTGKKRKQEIYYGSSFLSQSSNFMVVNKQVQKVEAVNKKGEKRVIQ</sequence>
<feature type="chain" id="PRO_5037970016" evidence="2">
    <location>
        <begin position="24"/>
        <end position="1193"/>
    </location>
</feature>
<accession>A0A931GUG5</accession>
<dbReference type="Pfam" id="PF07593">
    <property type="entry name" value="UnbV_ASPIC"/>
    <property type="match status" value="1"/>
</dbReference>
<evidence type="ECO:0000259" key="3">
    <source>
        <dbReference type="Pfam" id="PF07593"/>
    </source>
</evidence>
<dbReference type="PANTHER" id="PTHR16026">
    <property type="entry name" value="CARTILAGE ACIDIC PROTEIN 1"/>
    <property type="match status" value="1"/>
</dbReference>
<dbReference type="AlphaFoldDB" id="A0A931GUG5"/>
<evidence type="ECO:0000313" key="4">
    <source>
        <dbReference type="EMBL" id="MBG9375355.1"/>
    </source>
</evidence>